<accession>A0A9E6NVP7</accession>
<evidence type="ECO:0000313" key="1">
    <source>
        <dbReference type="EMBL" id="QXI14973.1"/>
    </source>
</evidence>
<dbReference type="Proteomes" id="UP000631521">
    <property type="component" value="Chromosome"/>
</dbReference>
<dbReference type="RefSeq" id="WP_217844289.1">
    <property type="nucleotide sequence ID" value="NZ_CP077091.1"/>
</dbReference>
<gene>
    <name evidence="1" type="ORF">HU739_013615</name>
</gene>
<proteinExistence type="predicted"/>
<dbReference type="AlphaFoldDB" id="A0A9E6NVP7"/>
<organism evidence="1 2">
    <name type="scientific">Pseudomonas hamedanensis</name>
    <dbReference type="NCBI Taxonomy" id="2745504"/>
    <lineage>
        <taxon>Bacteria</taxon>
        <taxon>Pseudomonadati</taxon>
        <taxon>Pseudomonadota</taxon>
        <taxon>Gammaproteobacteria</taxon>
        <taxon>Pseudomonadales</taxon>
        <taxon>Pseudomonadaceae</taxon>
        <taxon>Pseudomonas</taxon>
    </lineage>
</organism>
<evidence type="ECO:0000313" key="2">
    <source>
        <dbReference type="Proteomes" id="UP000631521"/>
    </source>
</evidence>
<protein>
    <submittedName>
        <fullName evidence="1">Uncharacterized protein</fullName>
    </submittedName>
</protein>
<reference evidence="1 2" key="1">
    <citation type="journal article" date="2020" name="Microorganisms">
        <title>Reliable Identification of Environmental Pseudomonas Isolates Using the rpoD Gene.</title>
        <authorList>
            <consortium name="The Broad Institute Genome Sequencing Platform"/>
            <person name="Girard L."/>
            <person name="Lood C."/>
            <person name="Rokni-Zadeh H."/>
            <person name="van Noort V."/>
            <person name="Lavigne R."/>
            <person name="De Mot R."/>
        </authorList>
    </citation>
    <scope>NUCLEOTIDE SEQUENCE [LARGE SCALE GENOMIC DNA]</scope>
    <source>
        <strain evidence="1 2">SWRI65</strain>
    </source>
</reference>
<dbReference type="EMBL" id="CP077091">
    <property type="protein sequence ID" value="QXI14973.1"/>
    <property type="molecule type" value="Genomic_DNA"/>
</dbReference>
<sequence length="87" mass="9913">MKKDVCMSLDSETPFEAAKHQVARIGVSSIDVESVDAFYATADGYIQALRDFDLITEIQLDQLHAEMREVRIDAVERIEKKLKARSR</sequence>
<dbReference type="KEGG" id="phv:HU739_013615"/>
<reference evidence="1 2" key="2">
    <citation type="journal article" date="2021" name="Microorganisms">
        <title>The Ever-Expanding Pseudomonas Genus: Description of 43 New Species and Partition of the Pseudomonas putida Group.</title>
        <authorList>
            <person name="Girard L."/>
            <person name="Lood C."/>
            <person name="Hofte M."/>
            <person name="Vandamme P."/>
            <person name="Rokni-Zadeh H."/>
            <person name="van Noort V."/>
            <person name="Lavigne R."/>
            <person name="De Mot R."/>
        </authorList>
    </citation>
    <scope>NUCLEOTIDE SEQUENCE [LARGE SCALE GENOMIC DNA]</scope>
    <source>
        <strain evidence="1 2">SWRI65</strain>
    </source>
</reference>
<keyword evidence="2" id="KW-1185">Reference proteome</keyword>
<name>A0A9E6NVP7_9PSED</name>